<dbReference type="AlphaFoldDB" id="A0A5N7CAP5"/>
<dbReference type="InterPro" id="IPR029063">
    <property type="entry name" value="SAM-dependent_MTases_sf"/>
</dbReference>
<name>A0A5N7CAP5_PETAA</name>
<dbReference type="PANTHER" id="PTHR44942:SF10">
    <property type="entry name" value="METHYLTRANSFERASE TYPE 11 DOMAIN-CONTAINING PROTEIN"/>
    <property type="match status" value="1"/>
</dbReference>
<accession>A0A5N7CAP5</accession>
<reference evidence="2" key="1">
    <citation type="submission" date="2019-04" db="EMBL/GenBank/DDBJ databases">
        <title>Friends and foes A comparative genomics studyof 23 Aspergillus species from section Flavi.</title>
        <authorList>
            <consortium name="DOE Joint Genome Institute"/>
            <person name="Kjaerbolling I."/>
            <person name="Vesth T."/>
            <person name="Frisvad J.C."/>
            <person name="Nybo J.L."/>
            <person name="Theobald S."/>
            <person name="Kildgaard S."/>
            <person name="Isbrandt T."/>
            <person name="Kuo A."/>
            <person name="Sato A."/>
            <person name="Lyhne E.K."/>
            <person name="Kogle M.E."/>
            <person name="Wiebenga A."/>
            <person name="Kun R.S."/>
            <person name="Lubbers R.J."/>
            <person name="Makela M.R."/>
            <person name="Barry K."/>
            <person name="Chovatia M."/>
            <person name="Clum A."/>
            <person name="Daum C."/>
            <person name="Haridas S."/>
            <person name="He G."/>
            <person name="LaButti K."/>
            <person name="Lipzen A."/>
            <person name="Mondo S."/>
            <person name="Riley R."/>
            <person name="Salamov A."/>
            <person name="Simmons B.A."/>
            <person name="Magnuson J.K."/>
            <person name="Henrissat B."/>
            <person name="Mortensen U.H."/>
            <person name="Larsen T.O."/>
            <person name="Devries R.P."/>
            <person name="Grigoriev I.V."/>
            <person name="Machida M."/>
            <person name="Baker S.E."/>
            <person name="Andersen M.R."/>
        </authorList>
    </citation>
    <scope>NUCLEOTIDE SEQUENCE [LARGE SCALE GENOMIC DNA]</scope>
    <source>
        <strain evidence="2">IBT 14317</strain>
    </source>
</reference>
<dbReference type="Proteomes" id="UP000326877">
    <property type="component" value="Unassembled WGS sequence"/>
</dbReference>
<dbReference type="CDD" id="cd02440">
    <property type="entry name" value="AdoMet_MTases"/>
    <property type="match status" value="1"/>
</dbReference>
<sequence>MGHSDTTFRNYNKFQAAIYAQSRRSYPDKLYITIISPHAATGGRFVTLLDIGCGHGNATRDLAPSFSTVIGVDPSPEMKNTARQIGGRTKPDRMIKYAVGAAEEFSHLTEAEGGVDLLIAATAVRPTGFSMPKFWAEAANIIRPRGTVALWTCASLSCHPSTQNADEVRTRLIAKGSRYSSRTNSPEIRYLLISTTLPLPWSVDPAVTVFPASDFVRVESERDGIPSDGKSFFIGKDTTVDELEQSLGTASMVTRWREANPT</sequence>
<dbReference type="GO" id="GO:0008757">
    <property type="term" value="F:S-adenosylmethionine-dependent methyltransferase activity"/>
    <property type="evidence" value="ECO:0007669"/>
    <property type="project" value="InterPro"/>
</dbReference>
<dbReference type="EMBL" id="ML735247">
    <property type="protein sequence ID" value="KAE8391195.1"/>
    <property type="molecule type" value="Genomic_DNA"/>
</dbReference>
<feature type="domain" description="Methyltransferase type 11" evidence="1">
    <location>
        <begin position="49"/>
        <end position="149"/>
    </location>
</feature>
<protein>
    <submittedName>
        <fullName evidence="2">S-adenosyl-L-methionine-dependent methyltransferase</fullName>
    </submittedName>
</protein>
<dbReference type="Pfam" id="PF08241">
    <property type="entry name" value="Methyltransf_11"/>
    <property type="match status" value="1"/>
</dbReference>
<dbReference type="Gene3D" id="3.40.50.150">
    <property type="entry name" value="Vaccinia Virus protein VP39"/>
    <property type="match status" value="1"/>
</dbReference>
<keyword evidence="2" id="KW-0808">Transferase</keyword>
<dbReference type="InterPro" id="IPR013216">
    <property type="entry name" value="Methyltransf_11"/>
</dbReference>
<proteinExistence type="predicted"/>
<evidence type="ECO:0000259" key="1">
    <source>
        <dbReference type="Pfam" id="PF08241"/>
    </source>
</evidence>
<dbReference type="PANTHER" id="PTHR44942">
    <property type="entry name" value="METHYLTRANSF_11 DOMAIN-CONTAINING PROTEIN"/>
    <property type="match status" value="1"/>
</dbReference>
<evidence type="ECO:0000313" key="2">
    <source>
        <dbReference type="EMBL" id="KAE8391195.1"/>
    </source>
</evidence>
<gene>
    <name evidence="2" type="ORF">BDV23DRAFT_182717</name>
</gene>
<dbReference type="SUPFAM" id="SSF53335">
    <property type="entry name" value="S-adenosyl-L-methionine-dependent methyltransferases"/>
    <property type="match status" value="1"/>
</dbReference>
<dbReference type="GO" id="GO:0032259">
    <property type="term" value="P:methylation"/>
    <property type="evidence" value="ECO:0007669"/>
    <property type="project" value="UniProtKB-KW"/>
</dbReference>
<organism evidence="2">
    <name type="scientific">Petromyces alliaceus</name>
    <name type="common">Aspergillus alliaceus</name>
    <dbReference type="NCBI Taxonomy" id="209559"/>
    <lineage>
        <taxon>Eukaryota</taxon>
        <taxon>Fungi</taxon>
        <taxon>Dikarya</taxon>
        <taxon>Ascomycota</taxon>
        <taxon>Pezizomycotina</taxon>
        <taxon>Eurotiomycetes</taxon>
        <taxon>Eurotiomycetidae</taxon>
        <taxon>Eurotiales</taxon>
        <taxon>Aspergillaceae</taxon>
        <taxon>Aspergillus</taxon>
        <taxon>Aspergillus subgen. Circumdati</taxon>
    </lineage>
</organism>
<dbReference type="InterPro" id="IPR051052">
    <property type="entry name" value="Diverse_substrate_MTase"/>
</dbReference>
<keyword evidence="2" id="KW-0489">Methyltransferase</keyword>
<dbReference type="OrthoDB" id="10027013at2759"/>